<evidence type="ECO:0000256" key="1">
    <source>
        <dbReference type="SAM" id="MobiDB-lite"/>
    </source>
</evidence>
<dbReference type="RefSeq" id="XP_046010573.1">
    <property type="nucleotide sequence ID" value="XM_046154523.1"/>
</dbReference>
<feature type="region of interest" description="Disordered" evidence="1">
    <location>
        <begin position="160"/>
        <end position="266"/>
    </location>
</feature>
<gene>
    <name evidence="3" type="ORF">B0I36DRAFT_327877</name>
</gene>
<dbReference type="AlphaFoldDB" id="A0A9P9BNT3"/>
<keyword evidence="2" id="KW-1133">Transmembrane helix</keyword>
<dbReference type="Proteomes" id="UP000756346">
    <property type="component" value="Unassembled WGS sequence"/>
</dbReference>
<feature type="transmembrane region" description="Helical" evidence="2">
    <location>
        <begin position="112"/>
        <end position="136"/>
    </location>
</feature>
<feature type="transmembrane region" description="Helical" evidence="2">
    <location>
        <begin position="55"/>
        <end position="79"/>
    </location>
</feature>
<keyword evidence="2" id="KW-0472">Membrane</keyword>
<evidence type="ECO:0000313" key="3">
    <source>
        <dbReference type="EMBL" id="KAH7027774.1"/>
    </source>
</evidence>
<dbReference type="GeneID" id="70184069"/>
<keyword evidence="4" id="KW-1185">Reference proteome</keyword>
<dbReference type="EMBL" id="JAGTJQ010000007">
    <property type="protein sequence ID" value="KAH7027774.1"/>
    <property type="molecule type" value="Genomic_DNA"/>
</dbReference>
<sequence length="266" mass="28167">MQKFAYDWRKAINIPAWVIQFLVCIIYIGISAWALTLVSGSRTVVSGSLATALAAGAGINIGIGLLTALFDILEIVFIAKGVMKPAIYLSFACIKTLIWVILFILACLSAAAASILLTLAAAATCIAQLVYGSIVVHRNRKGTLRGGKYNAAATGHVEGQLYTPNTGSAQPPQTQGYENYSTGIPAPSGNYSQQGYGGASPYVPPSATEYKSPVPSPAPQHAQQAPYSTYAPPPNNQHGYYAPQQQYYGGPPAPAGSYELDNQVRH</sequence>
<protein>
    <submittedName>
        <fullName evidence="3">Uncharacterized protein</fullName>
    </submittedName>
</protein>
<comment type="caution">
    <text evidence="3">The sequence shown here is derived from an EMBL/GenBank/DDBJ whole genome shotgun (WGS) entry which is preliminary data.</text>
</comment>
<keyword evidence="2" id="KW-0812">Transmembrane</keyword>
<proteinExistence type="predicted"/>
<accession>A0A9P9BNT3</accession>
<feature type="transmembrane region" description="Helical" evidence="2">
    <location>
        <begin position="86"/>
        <end position="106"/>
    </location>
</feature>
<evidence type="ECO:0000313" key="4">
    <source>
        <dbReference type="Proteomes" id="UP000756346"/>
    </source>
</evidence>
<feature type="transmembrane region" description="Helical" evidence="2">
    <location>
        <begin position="12"/>
        <end position="35"/>
    </location>
</feature>
<feature type="compositionally biased region" description="Polar residues" evidence="1">
    <location>
        <begin position="162"/>
        <end position="182"/>
    </location>
</feature>
<feature type="compositionally biased region" description="Low complexity" evidence="1">
    <location>
        <begin position="219"/>
        <end position="228"/>
    </location>
</feature>
<reference evidence="3" key="1">
    <citation type="journal article" date="2021" name="Nat. Commun.">
        <title>Genetic determinants of endophytism in the Arabidopsis root mycobiome.</title>
        <authorList>
            <person name="Mesny F."/>
            <person name="Miyauchi S."/>
            <person name="Thiergart T."/>
            <person name="Pickel B."/>
            <person name="Atanasova L."/>
            <person name="Karlsson M."/>
            <person name="Huettel B."/>
            <person name="Barry K.W."/>
            <person name="Haridas S."/>
            <person name="Chen C."/>
            <person name="Bauer D."/>
            <person name="Andreopoulos W."/>
            <person name="Pangilinan J."/>
            <person name="LaButti K."/>
            <person name="Riley R."/>
            <person name="Lipzen A."/>
            <person name="Clum A."/>
            <person name="Drula E."/>
            <person name="Henrissat B."/>
            <person name="Kohler A."/>
            <person name="Grigoriev I.V."/>
            <person name="Martin F.M."/>
            <person name="Hacquard S."/>
        </authorList>
    </citation>
    <scope>NUCLEOTIDE SEQUENCE</scope>
    <source>
        <strain evidence="3">MPI-CAGE-CH-0230</strain>
    </source>
</reference>
<dbReference type="OrthoDB" id="5211263at2759"/>
<feature type="compositionally biased region" description="Low complexity" evidence="1">
    <location>
        <begin position="239"/>
        <end position="250"/>
    </location>
</feature>
<organism evidence="3 4">
    <name type="scientific">Microdochium trichocladiopsis</name>
    <dbReference type="NCBI Taxonomy" id="1682393"/>
    <lineage>
        <taxon>Eukaryota</taxon>
        <taxon>Fungi</taxon>
        <taxon>Dikarya</taxon>
        <taxon>Ascomycota</taxon>
        <taxon>Pezizomycotina</taxon>
        <taxon>Sordariomycetes</taxon>
        <taxon>Xylariomycetidae</taxon>
        <taxon>Xylariales</taxon>
        <taxon>Microdochiaceae</taxon>
        <taxon>Microdochium</taxon>
    </lineage>
</organism>
<evidence type="ECO:0000256" key="2">
    <source>
        <dbReference type="SAM" id="Phobius"/>
    </source>
</evidence>
<name>A0A9P9BNT3_9PEZI</name>